<dbReference type="Pfam" id="PF01965">
    <property type="entry name" value="DJ-1_PfpI"/>
    <property type="match status" value="1"/>
</dbReference>
<reference evidence="5" key="1">
    <citation type="journal article" date="2019" name="Int. J. Syst. Evol. Microbiol.">
        <title>The Global Catalogue of Microorganisms (GCM) 10K type strain sequencing project: providing services to taxonomists for standard genome sequencing and annotation.</title>
        <authorList>
            <consortium name="The Broad Institute Genomics Platform"/>
            <consortium name="The Broad Institute Genome Sequencing Center for Infectious Disease"/>
            <person name="Wu L."/>
            <person name="Ma J."/>
        </authorList>
    </citation>
    <scope>NUCLEOTIDE SEQUENCE [LARGE SCALE GENOMIC DNA]</scope>
    <source>
        <strain evidence="5">SYNS20</strain>
    </source>
</reference>
<dbReference type="SUPFAM" id="SSF46689">
    <property type="entry name" value="Homeodomain-like"/>
    <property type="match status" value="2"/>
</dbReference>
<dbReference type="InterPro" id="IPR002818">
    <property type="entry name" value="DJ-1/PfpI"/>
</dbReference>
<dbReference type="SUPFAM" id="SSF52317">
    <property type="entry name" value="Class I glutamine amidotransferase-like"/>
    <property type="match status" value="1"/>
</dbReference>
<gene>
    <name evidence="4" type="ORF">ACFQVC_08660</name>
</gene>
<dbReference type="InterPro" id="IPR018060">
    <property type="entry name" value="HTH_AraC"/>
</dbReference>
<organism evidence="4 5">
    <name type="scientific">Streptomyces monticola</name>
    <dbReference type="NCBI Taxonomy" id="2666263"/>
    <lineage>
        <taxon>Bacteria</taxon>
        <taxon>Bacillati</taxon>
        <taxon>Actinomycetota</taxon>
        <taxon>Actinomycetes</taxon>
        <taxon>Kitasatosporales</taxon>
        <taxon>Streptomycetaceae</taxon>
        <taxon>Streptomyces</taxon>
    </lineage>
</organism>
<dbReference type="InterPro" id="IPR009057">
    <property type="entry name" value="Homeodomain-like_sf"/>
</dbReference>
<protein>
    <submittedName>
        <fullName evidence="4">Helix-turn-helix domain-containing protein</fullName>
    </submittedName>
</protein>
<dbReference type="Proteomes" id="UP001596523">
    <property type="component" value="Unassembled WGS sequence"/>
</dbReference>
<dbReference type="EMBL" id="JBHTCF010000003">
    <property type="protein sequence ID" value="MFC7304279.1"/>
    <property type="molecule type" value="Genomic_DNA"/>
</dbReference>
<evidence type="ECO:0000313" key="4">
    <source>
        <dbReference type="EMBL" id="MFC7304279.1"/>
    </source>
</evidence>
<evidence type="ECO:0000259" key="3">
    <source>
        <dbReference type="PROSITE" id="PS01124"/>
    </source>
</evidence>
<dbReference type="PROSITE" id="PS01124">
    <property type="entry name" value="HTH_ARAC_FAMILY_2"/>
    <property type="match status" value="1"/>
</dbReference>
<dbReference type="Pfam" id="PF12833">
    <property type="entry name" value="HTH_18"/>
    <property type="match status" value="1"/>
</dbReference>
<name>A0ABW2JE22_9ACTN</name>
<dbReference type="CDD" id="cd03137">
    <property type="entry name" value="GATase1_AraC_1"/>
    <property type="match status" value="1"/>
</dbReference>
<feature type="domain" description="HTH araC/xylS-type" evidence="3">
    <location>
        <begin position="218"/>
        <end position="316"/>
    </location>
</feature>
<dbReference type="Gene3D" id="3.40.50.880">
    <property type="match status" value="1"/>
</dbReference>
<keyword evidence="5" id="KW-1185">Reference proteome</keyword>
<dbReference type="Gene3D" id="1.10.10.60">
    <property type="entry name" value="Homeodomain-like"/>
    <property type="match status" value="1"/>
</dbReference>
<evidence type="ECO:0000256" key="1">
    <source>
        <dbReference type="ARBA" id="ARBA00023015"/>
    </source>
</evidence>
<dbReference type="SMART" id="SM00342">
    <property type="entry name" value="HTH_ARAC"/>
    <property type="match status" value="1"/>
</dbReference>
<dbReference type="PANTHER" id="PTHR43130:SF3">
    <property type="entry name" value="HTH-TYPE TRANSCRIPTIONAL REGULATOR RV1931C"/>
    <property type="match status" value="1"/>
</dbReference>
<dbReference type="RefSeq" id="WP_381828478.1">
    <property type="nucleotide sequence ID" value="NZ_JBHTCF010000003.1"/>
</dbReference>
<sequence>MTTVALAVTDGMPLFELGIPCAIFGPGNPDAVAAGYELTVCAPPDARIGGWLRAEAVSGLDELSQADIVIVPACDSAMHHPPADLVAAVREAHDRGARVASICTGAFVLAAAGLLNGRRATTHWMYAQRLAQQYPDIEVDPGVLYIDDHDLLTAAGQAAGIDLCLHIVRTEHGAALANTLARRLVVAPHRAGGQAQFIETPMTQHDHEDPADDSNGLSSLLDWALDHLDQPLTIPQLARRAAMSRRHFSRRFIAVTGTSPHQWLIIQRVWRAQELLETTGDSIEHVAEAVGMGTATTLRRHFQRVVGVSPTTYRTTFAK</sequence>
<evidence type="ECO:0000313" key="5">
    <source>
        <dbReference type="Proteomes" id="UP001596523"/>
    </source>
</evidence>
<keyword evidence="1" id="KW-0805">Transcription regulation</keyword>
<proteinExistence type="predicted"/>
<dbReference type="InterPro" id="IPR029062">
    <property type="entry name" value="Class_I_gatase-like"/>
</dbReference>
<accession>A0ABW2JE22</accession>
<keyword evidence="2" id="KW-0804">Transcription</keyword>
<comment type="caution">
    <text evidence="4">The sequence shown here is derived from an EMBL/GenBank/DDBJ whole genome shotgun (WGS) entry which is preliminary data.</text>
</comment>
<evidence type="ECO:0000256" key="2">
    <source>
        <dbReference type="ARBA" id="ARBA00023163"/>
    </source>
</evidence>
<dbReference type="PANTHER" id="PTHR43130">
    <property type="entry name" value="ARAC-FAMILY TRANSCRIPTIONAL REGULATOR"/>
    <property type="match status" value="1"/>
</dbReference>
<dbReference type="InterPro" id="IPR052158">
    <property type="entry name" value="INH-QAR"/>
</dbReference>